<sequence length="137" mass="15004">MDLGQFIHSEHQLIFIIISFLIAYTASITSIDSAKQIHLSNGLIKHAWILTGGAVLGIGIWSMHFVSMLSYPFSEQAYFDKAMSAYSVIIAVLSCVIGFYSITFMKHKLLALFLGGITIGTGTFGMHYIGMSAMKSV</sequence>
<dbReference type="Pfam" id="PF03707">
    <property type="entry name" value="MHYT"/>
    <property type="match status" value="1"/>
</dbReference>
<name>A0A7C8GW68_9BACI</name>
<dbReference type="GO" id="GO:0016020">
    <property type="term" value="C:membrane"/>
    <property type="evidence" value="ECO:0007669"/>
    <property type="project" value="UniProtKB-UniRule"/>
</dbReference>
<organism evidence="3 4">
    <name type="scientific">Gracilibacillus oryzae</name>
    <dbReference type="NCBI Taxonomy" id="1672701"/>
    <lineage>
        <taxon>Bacteria</taxon>
        <taxon>Bacillati</taxon>
        <taxon>Bacillota</taxon>
        <taxon>Bacilli</taxon>
        <taxon>Bacillales</taxon>
        <taxon>Bacillaceae</taxon>
        <taxon>Gracilibacillus</taxon>
    </lineage>
</organism>
<evidence type="ECO:0000259" key="2">
    <source>
        <dbReference type="PROSITE" id="PS50924"/>
    </source>
</evidence>
<reference evidence="3 4" key="1">
    <citation type="submission" date="2019-10" db="EMBL/GenBank/DDBJ databases">
        <title>Gracilibacillus sp. nov. isolated from rice seeds.</title>
        <authorList>
            <person name="He S."/>
        </authorList>
    </citation>
    <scope>NUCLEOTIDE SEQUENCE [LARGE SCALE GENOMIC DNA]</scope>
    <source>
        <strain evidence="3 4">TD8</strain>
    </source>
</reference>
<dbReference type="PANTHER" id="PTHR35152:SF1">
    <property type="entry name" value="DOMAIN SIGNALLING PROTEIN, PUTATIVE (AFU_ORTHOLOGUE AFUA_5G11310)-RELATED"/>
    <property type="match status" value="1"/>
</dbReference>
<evidence type="ECO:0000313" key="3">
    <source>
        <dbReference type="EMBL" id="KAB8139303.1"/>
    </source>
</evidence>
<dbReference type="InterPro" id="IPR005330">
    <property type="entry name" value="MHYT_dom"/>
</dbReference>
<keyword evidence="4" id="KW-1185">Reference proteome</keyword>
<dbReference type="PROSITE" id="PS50924">
    <property type="entry name" value="MHYT"/>
    <property type="match status" value="1"/>
</dbReference>
<keyword evidence="1" id="KW-1133">Transmembrane helix</keyword>
<dbReference type="Proteomes" id="UP000480246">
    <property type="component" value="Unassembled WGS sequence"/>
</dbReference>
<feature type="transmembrane region" description="Helical" evidence="1">
    <location>
        <begin position="83"/>
        <end position="102"/>
    </location>
</feature>
<accession>A0A7C8GW68</accession>
<comment type="caution">
    <text evidence="1">Lacks conserved residue(s) required for the propagation of feature annotation.</text>
</comment>
<dbReference type="AlphaFoldDB" id="A0A7C8GW68"/>
<feature type="non-terminal residue" evidence="3">
    <location>
        <position position="137"/>
    </location>
</feature>
<keyword evidence="1" id="KW-0472">Membrane</keyword>
<dbReference type="RefSeq" id="WP_323125807.1">
    <property type="nucleotide sequence ID" value="NZ_ML762424.1"/>
</dbReference>
<feature type="transmembrane region" description="Helical" evidence="1">
    <location>
        <begin position="12"/>
        <end position="31"/>
    </location>
</feature>
<dbReference type="PANTHER" id="PTHR35152">
    <property type="entry name" value="DOMAIN SIGNALLING PROTEIN, PUTATIVE (AFU_ORTHOLOGUE AFUA_5G11310)-RELATED"/>
    <property type="match status" value="1"/>
</dbReference>
<protein>
    <recommendedName>
        <fullName evidence="2">MHYT domain-containing protein</fullName>
    </recommendedName>
</protein>
<evidence type="ECO:0000256" key="1">
    <source>
        <dbReference type="PROSITE-ProRule" id="PRU00244"/>
    </source>
</evidence>
<keyword evidence="1" id="KW-0812">Transmembrane</keyword>
<proteinExistence type="predicted"/>
<feature type="domain" description="MHYT" evidence="2">
    <location>
        <begin position="11"/>
        <end position="137"/>
    </location>
</feature>
<dbReference type="EMBL" id="WEID01000004">
    <property type="protein sequence ID" value="KAB8139303.1"/>
    <property type="molecule type" value="Genomic_DNA"/>
</dbReference>
<feature type="transmembrane region" description="Helical" evidence="1">
    <location>
        <begin position="109"/>
        <end position="129"/>
    </location>
</feature>
<gene>
    <name evidence="3" type="ORF">F9U64_00465</name>
</gene>
<feature type="transmembrane region" description="Helical" evidence="1">
    <location>
        <begin position="43"/>
        <end position="63"/>
    </location>
</feature>
<comment type="caution">
    <text evidence="3">The sequence shown here is derived from an EMBL/GenBank/DDBJ whole genome shotgun (WGS) entry which is preliminary data.</text>
</comment>
<evidence type="ECO:0000313" key="4">
    <source>
        <dbReference type="Proteomes" id="UP000480246"/>
    </source>
</evidence>